<accession>A0A2J6QB37</accession>
<name>A0A2J6QB37_9HELO</name>
<keyword evidence="3" id="KW-1185">Reference proteome</keyword>
<evidence type="ECO:0000256" key="1">
    <source>
        <dbReference type="SAM" id="MobiDB-lite"/>
    </source>
</evidence>
<dbReference type="EMBL" id="KZ613475">
    <property type="protein sequence ID" value="PMD23481.1"/>
    <property type="molecule type" value="Genomic_DNA"/>
</dbReference>
<proteinExistence type="predicted"/>
<gene>
    <name evidence="2" type="ORF">NA56DRAFT_701780</name>
</gene>
<sequence>MKNLASERAAERIGLNGVILHTWFGISFGEYRWIWGHNREQSLEKRNTDSSSSGINAACTSWAVPLKSGNPGVNICRRLGIIWSCAIILKVNRKNTRETSPCQHTQRDRHGGDELTADMAF</sequence>
<reference evidence="2 3" key="1">
    <citation type="submission" date="2016-05" db="EMBL/GenBank/DDBJ databases">
        <title>A degradative enzymes factory behind the ericoid mycorrhizal symbiosis.</title>
        <authorList>
            <consortium name="DOE Joint Genome Institute"/>
            <person name="Martino E."/>
            <person name="Morin E."/>
            <person name="Grelet G."/>
            <person name="Kuo A."/>
            <person name="Kohler A."/>
            <person name="Daghino S."/>
            <person name="Barry K."/>
            <person name="Choi C."/>
            <person name="Cichocki N."/>
            <person name="Clum A."/>
            <person name="Copeland A."/>
            <person name="Hainaut M."/>
            <person name="Haridas S."/>
            <person name="Labutti K."/>
            <person name="Lindquist E."/>
            <person name="Lipzen A."/>
            <person name="Khouja H.-R."/>
            <person name="Murat C."/>
            <person name="Ohm R."/>
            <person name="Olson A."/>
            <person name="Spatafora J."/>
            <person name="Veneault-Fourrey C."/>
            <person name="Henrissat B."/>
            <person name="Grigoriev I."/>
            <person name="Martin F."/>
            <person name="Perotto S."/>
        </authorList>
    </citation>
    <scope>NUCLEOTIDE SEQUENCE [LARGE SCALE GENOMIC DNA]</scope>
    <source>
        <strain evidence="2 3">UAMH 7357</strain>
    </source>
</reference>
<evidence type="ECO:0000313" key="2">
    <source>
        <dbReference type="EMBL" id="PMD23481.1"/>
    </source>
</evidence>
<feature type="region of interest" description="Disordered" evidence="1">
    <location>
        <begin position="98"/>
        <end position="121"/>
    </location>
</feature>
<protein>
    <submittedName>
        <fullName evidence="2">Uncharacterized protein</fullName>
    </submittedName>
</protein>
<dbReference type="Proteomes" id="UP000235672">
    <property type="component" value="Unassembled WGS sequence"/>
</dbReference>
<dbReference type="AlphaFoldDB" id="A0A2J6QB37"/>
<evidence type="ECO:0000313" key="3">
    <source>
        <dbReference type="Proteomes" id="UP000235672"/>
    </source>
</evidence>
<organism evidence="2 3">
    <name type="scientific">Hyaloscypha hepaticicola</name>
    <dbReference type="NCBI Taxonomy" id="2082293"/>
    <lineage>
        <taxon>Eukaryota</taxon>
        <taxon>Fungi</taxon>
        <taxon>Dikarya</taxon>
        <taxon>Ascomycota</taxon>
        <taxon>Pezizomycotina</taxon>
        <taxon>Leotiomycetes</taxon>
        <taxon>Helotiales</taxon>
        <taxon>Hyaloscyphaceae</taxon>
        <taxon>Hyaloscypha</taxon>
    </lineage>
</organism>